<sequence>MTIRQYFTPMDFEHTKSLWSTTLKPGMEKALKGSNEKDSFEELYRSAFTMVFNGHGQELYQNIQKLIFEYLVEKVRPKLAESSSATFLVTLKQTWDDYEKSMLDIGKMLGYMNRVYITEKKLEPVYDLGLRLFRENIILFSTTREYFNNALREMMIREQHGEILDRTTINDISLMLTKLNINEADFYDEDLQTWCLQ</sequence>
<evidence type="ECO:0000313" key="5">
    <source>
        <dbReference type="EMBL" id="CAF1440950.1"/>
    </source>
</evidence>
<evidence type="ECO:0000259" key="2">
    <source>
        <dbReference type="Pfam" id="PF00888"/>
    </source>
</evidence>
<dbReference type="GO" id="GO:0031625">
    <property type="term" value="F:ubiquitin protein ligase binding"/>
    <property type="evidence" value="ECO:0007669"/>
    <property type="project" value="InterPro"/>
</dbReference>
<dbReference type="Proteomes" id="UP000663877">
    <property type="component" value="Unassembled WGS sequence"/>
</dbReference>
<evidence type="ECO:0000313" key="4">
    <source>
        <dbReference type="EMBL" id="CAF1336690.1"/>
    </source>
</evidence>
<protein>
    <recommendedName>
        <fullName evidence="2">Cullin N-terminal domain-containing protein</fullName>
    </recommendedName>
</protein>
<dbReference type="EMBL" id="CAJNOM010000301">
    <property type="protein sequence ID" value="CAF1336690.1"/>
    <property type="molecule type" value="Genomic_DNA"/>
</dbReference>
<dbReference type="EMBL" id="CAJNOM010000442">
    <property type="protein sequence ID" value="CAF1440950.1"/>
    <property type="molecule type" value="Genomic_DNA"/>
</dbReference>
<comment type="caution">
    <text evidence="3">The sequence shown here is derived from an EMBL/GenBank/DDBJ whole genome shotgun (WGS) entry which is preliminary data.</text>
</comment>
<feature type="domain" description="Cullin N-terminal" evidence="2">
    <location>
        <begin position="22"/>
        <end position="193"/>
    </location>
</feature>
<evidence type="ECO:0000313" key="7">
    <source>
        <dbReference type="Proteomes" id="UP000663877"/>
    </source>
</evidence>
<comment type="similarity">
    <text evidence="1">Belongs to the cullin family.</text>
</comment>
<dbReference type="Pfam" id="PF00888">
    <property type="entry name" value="Cullin"/>
    <property type="match status" value="1"/>
</dbReference>
<reference evidence="3" key="1">
    <citation type="submission" date="2021-02" db="EMBL/GenBank/DDBJ databases">
        <authorList>
            <person name="Nowell W R."/>
        </authorList>
    </citation>
    <scope>NUCLEOTIDE SEQUENCE</scope>
</reference>
<evidence type="ECO:0000313" key="6">
    <source>
        <dbReference type="Proteomes" id="UP000663832"/>
    </source>
</evidence>
<accession>A0A814UGS7</accession>
<organism evidence="3 7">
    <name type="scientific">Adineta steineri</name>
    <dbReference type="NCBI Taxonomy" id="433720"/>
    <lineage>
        <taxon>Eukaryota</taxon>
        <taxon>Metazoa</taxon>
        <taxon>Spiralia</taxon>
        <taxon>Gnathifera</taxon>
        <taxon>Rotifera</taxon>
        <taxon>Eurotatoria</taxon>
        <taxon>Bdelloidea</taxon>
        <taxon>Adinetida</taxon>
        <taxon>Adinetidae</taxon>
        <taxon>Adineta</taxon>
    </lineage>
</organism>
<dbReference type="OrthoDB" id="27073at2759"/>
<dbReference type="AlphaFoldDB" id="A0A814UGS7"/>
<dbReference type="EMBL" id="CAJNOI010000194">
    <property type="protein sequence ID" value="CAF1173907.1"/>
    <property type="molecule type" value="Genomic_DNA"/>
</dbReference>
<proteinExistence type="inferred from homology"/>
<keyword evidence="6" id="KW-1185">Reference proteome</keyword>
<evidence type="ECO:0000256" key="1">
    <source>
        <dbReference type="ARBA" id="ARBA00006019"/>
    </source>
</evidence>
<dbReference type="InterPro" id="IPR045093">
    <property type="entry name" value="Cullin"/>
</dbReference>
<gene>
    <name evidence="3" type="ORF">BJG266_LOCUS25361</name>
    <name evidence="4" type="ORF">QVE165_LOCUS33201</name>
    <name evidence="5" type="ORF">QVE165_LOCUS39616</name>
</gene>
<dbReference type="SUPFAM" id="SSF74788">
    <property type="entry name" value="Cullin repeat-like"/>
    <property type="match status" value="1"/>
</dbReference>
<dbReference type="GO" id="GO:0006511">
    <property type="term" value="P:ubiquitin-dependent protein catabolic process"/>
    <property type="evidence" value="ECO:0007669"/>
    <property type="project" value="InterPro"/>
</dbReference>
<dbReference type="Proteomes" id="UP000663832">
    <property type="component" value="Unassembled WGS sequence"/>
</dbReference>
<dbReference type="InterPro" id="IPR001373">
    <property type="entry name" value="Cullin_N"/>
</dbReference>
<dbReference type="InterPro" id="IPR016159">
    <property type="entry name" value="Cullin_repeat-like_dom_sf"/>
</dbReference>
<dbReference type="PANTHER" id="PTHR11932">
    <property type="entry name" value="CULLIN"/>
    <property type="match status" value="1"/>
</dbReference>
<dbReference type="Gene3D" id="1.20.1310.10">
    <property type="entry name" value="Cullin Repeats"/>
    <property type="match status" value="1"/>
</dbReference>
<name>A0A814UGS7_9BILA</name>
<evidence type="ECO:0000313" key="3">
    <source>
        <dbReference type="EMBL" id="CAF1173907.1"/>
    </source>
</evidence>